<feature type="non-terminal residue" evidence="1">
    <location>
        <position position="1"/>
    </location>
</feature>
<dbReference type="Proteomes" id="UP000708208">
    <property type="component" value="Unassembled WGS sequence"/>
</dbReference>
<name>A0A8J2PRW7_9HEXA</name>
<dbReference type="AlphaFoldDB" id="A0A8J2PRW7"/>
<gene>
    <name evidence="1" type="ORF">AFUS01_LOCUS35345</name>
</gene>
<comment type="caution">
    <text evidence="1">The sequence shown here is derived from an EMBL/GenBank/DDBJ whole genome shotgun (WGS) entry which is preliminary data.</text>
</comment>
<keyword evidence="2" id="KW-1185">Reference proteome</keyword>
<organism evidence="1 2">
    <name type="scientific">Allacma fusca</name>
    <dbReference type="NCBI Taxonomy" id="39272"/>
    <lineage>
        <taxon>Eukaryota</taxon>
        <taxon>Metazoa</taxon>
        <taxon>Ecdysozoa</taxon>
        <taxon>Arthropoda</taxon>
        <taxon>Hexapoda</taxon>
        <taxon>Collembola</taxon>
        <taxon>Symphypleona</taxon>
        <taxon>Sminthuridae</taxon>
        <taxon>Allacma</taxon>
    </lineage>
</organism>
<accession>A0A8J2PRW7</accession>
<sequence>MKSAEQVCVFGDAESNLGKSGLSKTTLDFKQRFFNTQFAIE</sequence>
<evidence type="ECO:0000313" key="2">
    <source>
        <dbReference type="Proteomes" id="UP000708208"/>
    </source>
</evidence>
<proteinExistence type="predicted"/>
<protein>
    <submittedName>
        <fullName evidence="1">Uncharacterized protein</fullName>
    </submittedName>
</protein>
<reference evidence="1" key="1">
    <citation type="submission" date="2021-06" db="EMBL/GenBank/DDBJ databases">
        <authorList>
            <person name="Hodson N. C."/>
            <person name="Mongue J. A."/>
            <person name="Jaron S. K."/>
        </authorList>
    </citation>
    <scope>NUCLEOTIDE SEQUENCE</scope>
</reference>
<dbReference type="EMBL" id="CAJVCH010535478">
    <property type="protein sequence ID" value="CAG7825221.1"/>
    <property type="molecule type" value="Genomic_DNA"/>
</dbReference>
<evidence type="ECO:0000313" key="1">
    <source>
        <dbReference type="EMBL" id="CAG7825221.1"/>
    </source>
</evidence>